<dbReference type="STRING" id="512565.AMIS_25810"/>
<dbReference type="Gene3D" id="3.40.50.1820">
    <property type="entry name" value="alpha/beta hydrolase"/>
    <property type="match status" value="1"/>
</dbReference>
<dbReference type="InterPro" id="IPR052897">
    <property type="entry name" value="Sec-Metab_Biosynth_Hydrolase"/>
</dbReference>
<organism evidence="2 3">
    <name type="scientific">Actinoplanes missouriensis (strain ATCC 14538 / DSM 43046 / CBS 188.64 / JCM 3121 / NBRC 102363 / NCIMB 12654 / NRRL B-3342 / UNCC 431)</name>
    <dbReference type="NCBI Taxonomy" id="512565"/>
    <lineage>
        <taxon>Bacteria</taxon>
        <taxon>Bacillati</taxon>
        <taxon>Actinomycetota</taxon>
        <taxon>Actinomycetes</taxon>
        <taxon>Micromonosporales</taxon>
        <taxon>Micromonosporaceae</taxon>
        <taxon>Actinoplanes</taxon>
    </lineage>
</organism>
<reference evidence="2 3" key="1">
    <citation type="submission" date="2012-02" db="EMBL/GenBank/DDBJ databases">
        <title>Complete genome sequence of Actinoplanes missouriensis 431 (= NBRC 102363).</title>
        <authorList>
            <person name="Ohnishi Y."/>
            <person name="Ishikawa J."/>
            <person name="Sekine M."/>
            <person name="Hosoyama A."/>
            <person name="Harada T."/>
            <person name="Narita H."/>
            <person name="Hata T."/>
            <person name="Konno Y."/>
            <person name="Tutikane K."/>
            <person name="Fujita N."/>
            <person name="Horinouchi S."/>
            <person name="Hayakawa M."/>
        </authorList>
    </citation>
    <scope>NUCLEOTIDE SEQUENCE [LARGE SCALE GENOMIC DNA]</scope>
    <source>
        <strain evidence="3">ATCC 14538 / DSM 43046 / CBS 188.64 / JCM 3121 / NBRC 102363 / NCIMB 12654 / NRRL B-3342 / UNCC 431</strain>
    </source>
</reference>
<feature type="domain" description="AB hydrolase-1" evidence="1">
    <location>
        <begin position="11"/>
        <end position="279"/>
    </location>
</feature>
<proteinExistence type="predicted"/>
<dbReference type="AlphaFoldDB" id="I0H464"/>
<dbReference type="PATRIC" id="fig|512565.3.peg.2582"/>
<dbReference type="SUPFAM" id="SSF53474">
    <property type="entry name" value="alpha/beta-Hydrolases"/>
    <property type="match status" value="1"/>
</dbReference>
<dbReference type="Proteomes" id="UP000007882">
    <property type="component" value="Chromosome"/>
</dbReference>
<dbReference type="HOGENOM" id="CLU_046066_3_0_11"/>
<dbReference type="Pfam" id="PF12697">
    <property type="entry name" value="Abhydrolase_6"/>
    <property type="match status" value="1"/>
</dbReference>
<sequence length="285" mass="29741">MEGVTMSGVPIVLVHGFYHGAWAWTDVLHELAALGRSAVAVDMAGHGLRAVPLAGAGRRPFDPVAYSTEPSGIADVGLDAAADLLISDLHRIGRGGPVILVGHSMGGAVLTRVAEQAPALVTHLVYLTAYMPASGTACITYPSQPEGQDNLFMKLLVADPVATGALRIDPRNSDPAEQANIREAFYGDVDERTSAAATALLTCDAPMAMGTDSTTLTERGWGAVPRTYVTCSRDRTIPLALQELFIAQADAAFPANPTSVVALDASHSPFLSMPDRVAEIIAGVA</sequence>
<gene>
    <name evidence="2" type="ordered locus">AMIS_25810</name>
</gene>
<dbReference type="GO" id="GO:0003824">
    <property type="term" value="F:catalytic activity"/>
    <property type="evidence" value="ECO:0007669"/>
    <property type="project" value="UniProtKB-ARBA"/>
</dbReference>
<dbReference type="PANTHER" id="PTHR37017:SF11">
    <property type="entry name" value="ESTERASE_LIPASE_THIOESTERASE DOMAIN-CONTAINING PROTEIN"/>
    <property type="match status" value="1"/>
</dbReference>
<accession>I0H464</accession>
<evidence type="ECO:0000313" key="3">
    <source>
        <dbReference type="Proteomes" id="UP000007882"/>
    </source>
</evidence>
<dbReference type="KEGG" id="ams:AMIS_25810"/>
<dbReference type="EMBL" id="AP012319">
    <property type="protein sequence ID" value="BAL87801.1"/>
    <property type="molecule type" value="Genomic_DNA"/>
</dbReference>
<dbReference type="InterPro" id="IPR000073">
    <property type="entry name" value="AB_hydrolase_1"/>
</dbReference>
<dbReference type="InterPro" id="IPR029058">
    <property type="entry name" value="AB_hydrolase_fold"/>
</dbReference>
<keyword evidence="3" id="KW-1185">Reference proteome</keyword>
<dbReference type="eggNOG" id="COG2267">
    <property type="taxonomic scope" value="Bacteria"/>
</dbReference>
<protein>
    <recommendedName>
        <fullName evidence="1">AB hydrolase-1 domain-containing protein</fullName>
    </recommendedName>
</protein>
<evidence type="ECO:0000259" key="1">
    <source>
        <dbReference type="Pfam" id="PF12697"/>
    </source>
</evidence>
<evidence type="ECO:0000313" key="2">
    <source>
        <dbReference type="EMBL" id="BAL87801.1"/>
    </source>
</evidence>
<name>I0H464_ACTM4</name>
<dbReference type="PANTHER" id="PTHR37017">
    <property type="entry name" value="AB HYDROLASE-1 DOMAIN-CONTAINING PROTEIN-RELATED"/>
    <property type="match status" value="1"/>
</dbReference>